<dbReference type="PANTHER" id="PTHR43649">
    <property type="entry name" value="ARABINOSE-BINDING PROTEIN-RELATED"/>
    <property type="match status" value="1"/>
</dbReference>
<gene>
    <name evidence="4" type="ORF">M4486_14980</name>
</gene>
<comment type="similarity">
    <text evidence="1">Belongs to the bacterial solute-binding protein 1 family.</text>
</comment>
<evidence type="ECO:0000313" key="4">
    <source>
        <dbReference type="EMBL" id="UQN28918.1"/>
    </source>
</evidence>
<feature type="signal peptide" evidence="3">
    <location>
        <begin position="1"/>
        <end position="23"/>
    </location>
</feature>
<evidence type="ECO:0000256" key="2">
    <source>
        <dbReference type="ARBA" id="ARBA00022448"/>
    </source>
</evidence>
<dbReference type="RefSeq" id="WP_249478083.1">
    <property type="nucleotide sequence ID" value="NZ_CP097218.1"/>
</dbReference>
<name>A0ABY4N2Z9_9MICO</name>
<feature type="chain" id="PRO_5045975130" evidence="3">
    <location>
        <begin position="24"/>
        <end position="444"/>
    </location>
</feature>
<dbReference type="InterPro" id="IPR006311">
    <property type="entry name" value="TAT_signal"/>
</dbReference>
<evidence type="ECO:0000313" key="5">
    <source>
        <dbReference type="Proteomes" id="UP001055868"/>
    </source>
</evidence>
<dbReference type="Pfam" id="PF01547">
    <property type="entry name" value="SBP_bac_1"/>
    <property type="match status" value="1"/>
</dbReference>
<accession>A0ABY4N2Z9</accession>
<dbReference type="PROSITE" id="PS51257">
    <property type="entry name" value="PROKAR_LIPOPROTEIN"/>
    <property type="match status" value="1"/>
</dbReference>
<dbReference type="PROSITE" id="PS51318">
    <property type="entry name" value="TAT"/>
    <property type="match status" value="1"/>
</dbReference>
<keyword evidence="2" id="KW-0813">Transport</keyword>
<dbReference type="Proteomes" id="UP001055868">
    <property type="component" value="Chromosome"/>
</dbReference>
<dbReference type="Gene3D" id="3.40.190.10">
    <property type="entry name" value="Periplasmic binding protein-like II"/>
    <property type="match status" value="2"/>
</dbReference>
<proteinExistence type="inferred from homology"/>
<keyword evidence="3" id="KW-0732">Signal</keyword>
<organism evidence="4 5">
    <name type="scientific">Brachybacterium kimchii</name>
    <dbReference type="NCBI Taxonomy" id="2942909"/>
    <lineage>
        <taxon>Bacteria</taxon>
        <taxon>Bacillati</taxon>
        <taxon>Actinomycetota</taxon>
        <taxon>Actinomycetes</taxon>
        <taxon>Micrococcales</taxon>
        <taxon>Dermabacteraceae</taxon>
        <taxon>Brachybacterium</taxon>
    </lineage>
</organism>
<dbReference type="InterPro" id="IPR050490">
    <property type="entry name" value="Bact_solute-bd_prot1"/>
</dbReference>
<sequence length="444" mass="47250">MTPLTRRRFAALATTAASGAALAACSSGGSGGGGGKASDSFTYWSMWKEGEPQQKVLAEEIQNFTKDTGVKVDVQWSGREVLTQVVPRLNAGNPPDLVDNGAPDIAGKLGLDNVMGLEDVFGMDIDGEDGRTVGDVVPEALLDTMSNDDGDPFLVPYEVIGSTLWFNAKVTPELADKAPASWDDFMKILDDLKADGRTPIALDGDIADYCGYWVEWGVLRAGGAGALKKAALDTTGKGFEDPAWKVATENVQALIEGGYLPEGFNGTKFPTQQASWADQTSKTDVILMGSWLPSEAAASLEKSGENPASIEYGSFPFPSVGDDAGKGLVEAQPVGFAIPAKARKADAAKKFMAYFMAKDRISRIATEAKNLTPRTDVDPPEELKDYFEEYSNAKTTVLFADGVSVEAPKWATDVWQPALIDFFGGKLDAAGFRAQLAEKTKAAG</sequence>
<keyword evidence="5" id="KW-1185">Reference proteome</keyword>
<dbReference type="EMBL" id="CP097218">
    <property type="protein sequence ID" value="UQN28918.1"/>
    <property type="molecule type" value="Genomic_DNA"/>
</dbReference>
<dbReference type="SUPFAM" id="SSF53850">
    <property type="entry name" value="Periplasmic binding protein-like II"/>
    <property type="match status" value="1"/>
</dbReference>
<dbReference type="InterPro" id="IPR006059">
    <property type="entry name" value="SBP"/>
</dbReference>
<evidence type="ECO:0000256" key="3">
    <source>
        <dbReference type="SAM" id="SignalP"/>
    </source>
</evidence>
<dbReference type="PANTHER" id="PTHR43649:SF29">
    <property type="entry name" value="OSMOPROTECTIVE COMPOUNDS-BINDING PROTEIN GGTB"/>
    <property type="match status" value="1"/>
</dbReference>
<reference evidence="4" key="1">
    <citation type="submission" date="2022-05" db="EMBL/GenBank/DDBJ databases">
        <title>Genomic analysis of Brachybacterium sp. CBA3104.</title>
        <authorList>
            <person name="Roh S.W."/>
            <person name="Kim Y.B."/>
            <person name="Kim Y."/>
        </authorList>
    </citation>
    <scope>NUCLEOTIDE SEQUENCE</scope>
    <source>
        <strain evidence="4">CBA3104</strain>
    </source>
</reference>
<protein>
    <submittedName>
        <fullName evidence="4">ABC transporter substrate-binding protein</fullName>
    </submittedName>
</protein>
<evidence type="ECO:0000256" key="1">
    <source>
        <dbReference type="ARBA" id="ARBA00008520"/>
    </source>
</evidence>